<feature type="region of interest" description="Disordered" evidence="6">
    <location>
        <begin position="75"/>
        <end position="125"/>
    </location>
</feature>
<feature type="compositionally biased region" description="Low complexity" evidence="6">
    <location>
        <begin position="314"/>
        <end position="330"/>
    </location>
</feature>
<dbReference type="GO" id="GO:0061630">
    <property type="term" value="F:ubiquitin protein ligase activity"/>
    <property type="evidence" value="ECO:0007669"/>
    <property type="project" value="TreeGrafter"/>
</dbReference>
<protein>
    <recommendedName>
        <fullName evidence="11">Zf-UBP-domain-containing protein</fullName>
    </recommendedName>
</protein>
<evidence type="ECO:0000313" key="10">
    <source>
        <dbReference type="Proteomes" id="UP000033140"/>
    </source>
</evidence>
<dbReference type="SUPFAM" id="SSF57850">
    <property type="entry name" value="RING/U-box"/>
    <property type="match status" value="2"/>
</dbReference>
<keyword evidence="1" id="KW-0479">Metal-binding</keyword>
<reference evidence="9 10" key="1">
    <citation type="journal article" date="2011" name="J. Gen. Appl. Microbiol.">
        <title>Draft genome sequencing of the enigmatic yeast Saitoella complicata.</title>
        <authorList>
            <person name="Nishida H."/>
            <person name="Hamamoto M."/>
            <person name="Sugiyama J."/>
        </authorList>
    </citation>
    <scope>NUCLEOTIDE SEQUENCE [LARGE SCALE GENOMIC DNA]</scope>
    <source>
        <strain evidence="9 10">NRRL Y-17804</strain>
    </source>
</reference>
<dbReference type="InterPro" id="IPR001841">
    <property type="entry name" value="Znf_RING"/>
</dbReference>
<keyword evidence="3" id="KW-0862">Zinc</keyword>
<dbReference type="PANTHER" id="PTHR24007">
    <property type="entry name" value="BRCA1-ASSOCIATED PROTEIN"/>
    <property type="match status" value="1"/>
</dbReference>
<organism evidence="9 10">
    <name type="scientific">Saitoella complicata (strain BCRC 22490 / CBS 7301 / JCM 7358 / NBRC 10748 / NRRL Y-17804)</name>
    <dbReference type="NCBI Taxonomy" id="698492"/>
    <lineage>
        <taxon>Eukaryota</taxon>
        <taxon>Fungi</taxon>
        <taxon>Dikarya</taxon>
        <taxon>Ascomycota</taxon>
        <taxon>Taphrinomycotina</taxon>
        <taxon>Taphrinomycotina incertae sedis</taxon>
        <taxon>Saitoella</taxon>
    </lineage>
</organism>
<dbReference type="Gene3D" id="3.30.40.10">
    <property type="entry name" value="Zinc/RING finger domain, C3HC4 (zinc finger)"/>
    <property type="match status" value="2"/>
</dbReference>
<dbReference type="GO" id="GO:0008270">
    <property type="term" value="F:zinc ion binding"/>
    <property type="evidence" value="ECO:0007669"/>
    <property type="project" value="UniProtKB-KW"/>
</dbReference>
<accession>A0A0E9NGS8</accession>
<reference evidence="9 10" key="2">
    <citation type="journal article" date="2014" name="J. Gen. Appl. Microbiol.">
        <title>The early diverging ascomycetous budding yeast Saitoella complicata has three histone deacetylases belonging to the Clr6, Hos2, and Rpd3 lineages.</title>
        <authorList>
            <person name="Nishida H."/>
            <person name="Matsumoto T."/>
            <person name="Kondo S."/>
            <person name="Hamamoto M."/>
            <person name="Yoshikawa H."/>
        </authorList>
    </citation>
    <scope>NUCLEOTIDE SEQUENCE [LARGE SCALE GENOMIC DNA]</scope>
    <source>
        <strain evidence="9 10">NRRL Y-17804</strain>
    </source>
</reference>
<dbReference type="CDD" id="cd16457">
    <property type="entry name" value="RING-H2_BRAP2"/>
    <property type="match status" value="1"/>
</dbReference>
<evidence type="ECO:0000259" key="8">
    <source>
        <dbReference type="PROSITE" id="PS50271"/>
    </source>
</evidence>
<evidence type="ECO:0000256" key="6">
    <source>
        <dbReference type="SAM" id="MobiDB-lite"/>
    </source>
</evidence>
<evidence type="ECO:0000313" key="9">
    <source>
        <dbReference type="EMBL" id="GAO48871.1"/>
    </source>
</evidence>
<dbReference type="GO" id="GO:0007265">
    <property type="term" value="P:Ras protein signal transduction"/>
    <property type="evidence" value="ECO:0007669"/>
    <property type="project" value="TreeGrafter"/>
</dbReference>
<dbReference type="Pfam" id="PF13639">
    <property type="entry name" value="zf-RING_2"/>
    <property type="match status" value="1"/>
</dbReference>
<reference evidence="9 10" key="3">
    <citation type="journal article" date="2015" name="Genome Announc.">
        <title>Draft Genome Sequence of the Archiascomycetous Yeast Saitoella complicata.</title>
        <authorList>
            <person name="Yamauchi K."/>
            <person name="Kondo S."/>
            <person name="Hamamoto M."/>
            <person name="Takahashi Y."/>
            <person name="Ogura Y."/>
            <person name="Hayashi T."/>
            <person name="Nishida H."/>
        </authorList>
    </citation>
    <scope>NUCLEOTIDE SEQUENCE [LARGE SCALE GENOMIC DNA]</scope>
    <source>
        <strain evidence="9 10">NRRL Y-17804</strain>
    </source>
</reference>
<feature type="domain" description="UBP-type" evidence="8">
    <location>
        <begin position="389"/>
        <end position="485"/>
    </location>
</feature>
<evidence type="ECO:0000256" key="4">
    <source>
        <dbReference type="PROSITE-ProRule" id="PRU00502"/>
    </source>
</evidence>
<feature type="compositionally biased region" description="Pro residues" evidence="6">
    <location>
        <begin position="331"/>
        <end position="343"/>
    </location>
</feature>
<evidence type="ECO:0000259" key="7">
    <source>
        <dbReference type="PROSITE" id="PS50089"/>
    </source>
</evidence>
<dbReference type="CDD" id="cd12717">
    <property type="entry name" value="RRM_ETP1"/>
    <property type="match status" value="1"/>
</dbReference>
<dbReference type="EMBL" id="BACD03000018">
    <property type="protein sequence ID" value="GAO48871.1"/>
    <property type="molecule type" value="Genomic_DNA"/>
</dbReference>
<dbReference type="GO" id="GO:0016567">
    <property type="term" value="P:protein ubiquitination"/>
    <property type="evidence" value="ECO:0007669"/>
    <property type="project" value="TreeGrafter"/>
</dbReference>
<dbReference type="OMA" id="SIECIDM"/>
<feature type="coiled-coil region" evidence="5">
    <location>
        <begin position="583"/>
        <end position="638"/>
    </location>
</feature>
<dbReference type="InterPro" id="IPR034931">
    <property type="entry name" value="ETP1_RRM"/>
</dbReference>
<dbReference type="AlphaFoldDB" id="A0A0E9NGS8"/>
<dbReference type="STRING" id="698492.A0A0E9NGS8"/>
<dbReference type="InterPro" id="IPR013083">
    <property type="entry name" value="Znf_RING/FYVE/PHD"/>
</dbReference>
<evidence type="ECO:0008006" key="11">
    <source>
        <dbReference type="Google" id="ProtNLM"/>
    </source>
</evidence>
<feature type="domain" description="RING-type" evidence="7">
    <location>
        <begin position="352"/>
        <end position="392"/>
    </location>
</feature>
<evidence type="ECO:0000256" key="3">
    <source>
        <dbReference type="ARBA" id="ARBA00022833"/>
    </source>
</evidence>
<dbReference type="Pfam" id="PF02148">
    <property type="entry name" value="zf-UBP"/>
    <property type="match status" value="1"/>
</dbReference>
<dbReference type="InterPro" id="IPR011422">
    <property type="entry name" value="BRAP2/ETP1_RRM"/>
</dbReference>
<evidence type="ECO:0000256" key="5">
    <source>
        <dbReference type="SAM" id="Coils"/>
    </source>
</evidence>
<dbReference type="GO" id="GO:0005737">
    <property type="term" value="C:cytoplasm"/>
    <property type="evidence" value="ECO:0007669"/>
    <property type="project" value="TreeGrafter"/>
</dbReference>
<keyword evidence="5" id="KW-0175">Coiled coil</keyword>
<feature type="region of interest" description="Disordered" evidence="6">
    <location>
        <begin position="313"/>
        <end position="343"/>
    </location>
</feature>
<sequence>MPFHLTFELYPVSAFTSSPKVLEQLQSIHPEIIRQTTATQESHIPKDIFEKLPSHHSCGIGLGLLRGRRASYFAGKKAARPPKLSVKPKEESKGVPPTPATPTKATLQADNDNEKQTPQIDQRLGPVSVDWMDYSAALKGEHSGPKGTAAKHRAPTTQPPKGQFIPINDAGRGLESGTAELGIGIVHLYRSEDDEPPVPEALSAGQNMTEEDKVVAILAVPSYMTASDFLGFLTPEARDGVSHFRMIRTAAPNRYMVLMKFRETEAAKAFQAAYNGRPFNSMEPETAHAVFIKSITFQSSTSPPPSFSYLLDDPFTPESSPPGTGTGTVIPTPPHSKPPPPPTPALRELPTCPVCLERMDASVTGLLTILCQHTFHCQCLSKWGDSTCPVCRYSQKKDVATQSSEASRCGSCGAVSNLWICLICGNIGCGRYDEAHAYSHYVETNHLYALELETQRVWDYVNDSYVHRLIQNKADGKLVELPSASSTGPGMYAPAPQPGDYVPRDKLDAVGLEYTYLLQSQLDSQRQYYEDKLLTAVDKASKATADAEKIKTKLDETTTALSVLQVEHATLTREILPKLESEKTKAEAKAGKLTDMVRTMEKEWREEKSMNKSILERVDFLMKDKEERDKELAEMREQVTDLMMALTMRDRVEASGEGVGGDIEIREAPKPNRKPRKKK</sequence>
<dbReference type="InterPro" id="IPR047243">
    <property type="entry name" value="RING-H2_BRAP2"/>
</dbReference>
<evidence type="ECO:0000256" key="1">
    <source>
        <dbReference type="ARBA" id="ARBA00022723"/>
    </source>
</evidence>
<evidence type="ECO:0000256" key="2">
    <source>
        <dbReference type="ARBA" id="ARBA00022771"/>
    </source>
</evidence>
<dbReference type="SMART" id="SM00290">
    <property type="entry name" value="ZnF_UBP"/>
    <property type="match status" value="1"/>
</dbReference>
<dbReference type="InterPro" id="IPR001607">
    <property type="entry name" value="Znf_UBP"/>
</dbReference>
<proteinExistence type="predicted"/>
<dbReference type="SMART" id="SM00184">
    <property type="entry name" value="RING"/>
    <property type="match status" value="1"/>
</dbReference>
<feature type="region of interest" description="Disordered" evidence="6">
    <location>
        <begin position="140"/>
        <end position="165"/>
    </location>
</feature>
<feature type="region of interest" description="Disordered" evidence="6">
    <location>
        <begin position="653"/>
        <end position="679"/>
    </location>
</feature>
<keyword evidence="2 4" id="KW-0863">Zinc-finger</keyword>
<dbReference type="PROSITE" id="PS50089">
    <property type="entry name" value="ZF_RING_2"/>
    <property type="match status" value="1"/>
</dbReference>
<gene>
    <name evidence="9" type="ORF">G7K_3035-t1</name>
</gene>
<keyword evidence="10" id="KW-1185">Reference proteome</keyword>
<dbReference type="Proteomes" id="UP000033140">
    <property type="component" value="Unassembled WGS sequence"/>
</dbReference>
<name>A0A0E9NGS8_SAICN</name>
<dbReference type="PROSITE" id="PS50271">
    <property type="entry name" value="ZF_UBP"/>
    <property type="match status" value="1"/>
</dbReference>
<comment type="caution">
    <text evidence="9">The sequence shown here is derived from an EMBL/GenBank/DDBJ whole genome shotgun (WGS) entry which is preliminary data.</text>
</comment>
<dbReference type="Pfam" id="PF07576">
    <property type="entry name" value="BRAP2"/>
    <property type="match status" value="1"/>
</dbReference>
<dbReference type="PANTHER" id="PTHR24007:SF7">
    <property type="entry name" value="BRCA1-ASSOCIATED PROTEIN"/>
    <property type="match status" value="1"/>
</dbReference>